<name>A0A1S4AQF1_TOBAC</name>
<dbReference type="Proteomes" id="UP000790787">
    <property type="component" value="Chromosome 19"/>
</dbReference>
<dbReference type="RefSeq" id="XP_016478728.1">
    <property type="nucleotide sequence ID" value="XM_016623242.1"/>
</dbReference>
<feature type="transmembrane region" description="Helical" evidence="4">
    <location>
        <begin position="237"/>
        <end position="257"/>
    </location>
</feature>
<feature type="transmembrane region" description="Helical" evidence="4">
    <location>
        <begin position="151"/>
        <end position="169"/>
    </location>
</feature>
<dbReference type="KEGG" id="nta:107800095"/>
<evidence type="ECO:0000256" key="4">
    <source>
        <dbReference type="SAM" id="Phobius"/>
    </source>
</evidence>
<protein>
    <submittedName>
        <fullName evidence="6">Polyamine transporter At1g31830</fullName>
    </submittedName>
</protein>
<dbReference type="GO" id="GO:0022857">
    <property type="term" value="F:transmembrane transporter activity"/>
    <property type="evidence" value="ECO:0007669"/>
    <property type="project" value="InterPro"/>
</dbReference>
<dbReference type="OrthoDB" id="5982228at2759"/>
<gene>
    <name evidence="6" type="primary">LOC107800095</name>
</gene>
<dbReference type="PANTHER" id="PTHR45826">
    <property type="entry name" value="POLYAMINE TRANSPORTER PUT1"/>
    <property type="match status" value="1"/>
</dbReference>
<dbReference type="Gene3D" id="1.20.1740.10">
    <property type="entry name" value="Amino acid/polyamine transporter I"/>
    <property type="match status" value="1"/>
</dbReference>
<keyword evidence="4" id="KW-0472">Membrane</keyword>
<evidence type="ECO:0000313" key="5">
    <source>
        <dbReference type="Proteomes" id="UP000790787"/>
    </source>
</evidence>
<feature type="transmembrane region" description="Helical" evidence="4">
    <location>
        <begin position="208"/>
        <end position="231"/>
    </location>
</feature>
<reference evidence="5" key="1">
    <citation type="journal article" date="2014" name="Nat. Commun.">
        <title>The tobacco genome sequence and its comparison with those of tomato and potato.</title>
        <authorList>
            <person name="Sierro N."/>
            <person name="Battey J.N."/>
            <person name="Ouadi S."/>
            <person name="Bakaher N."/>
            <person name="Bovet L."/>
            <person name="Willig A."/>
            <person name="Goepfert S."/>
            <person name="Peitsch M.C."/>
            <person name="Ivanov N.V."/>
        </authorList>
    </citation>
    <scope>NUCLEOTIDE SEQUENCE [LARGE SCALE GENOMIC DNA]</scope>
</reference>
<dbReference type="GeneID" id="107800095"/>
<accession>A0A1S4AQF1</accession>
<feature type="transmembrane region" description="Helical" evidence="4">
    <location>
        <begin position="175"/>
        <end position="196"/>
    </location>
</feature>
<keyword evidence="2" id="KW-0813">Transport</keyword>
<dbReference type="GO" id="GO:0005886">
    <property type="term" value="C:plasma membrane"/>
    <property type="evidence" value="ECO:0007669"/>
    <property type="project" value="UniProtKB-SubCell"/>
</dbReference>
<dbReference type="PANTHER" id="PTHR45826:SF4">
    <property type="entry name" value="NEUTRAL AMINO ACID TRANSPORTER"/>
    <property type="match status" value="1"/>
</dbReference>
<evidence type="ECO:0000256" key="1">
    <source>
        <dbReference type="ARBA" id="ARBA00004651"/>
    </source>
</evidence>
<keyword evidence="4" id="KW-1133">Transmembrane helix</keyword>
<organism evidence="5 6">
    <name type="scientific">Nicotiana tabacum</name>
    <name type="common">Common tobacco</name>
    <dbReference type="NCBI Taxonomy" id="4097"/>
    <lineage>
        <taxon>Eukaryota</taxon>
        <taxon>Viridiplantae</taxon>
        <taxon>Streptophyta</taxon>
        <taxon>Embryophyta</taxon>
        <taxon>Tracheophyta</taxon>
        <taxon>Spermatophyta</taxon>
        <taxon>Magnoliopsida</taxon>
        <taxon>eudicotyledons</taxon>
        <taxon>Gunneridae</taxon>
        <taxon>Pentapetalae</taxon>
        <taxon>asterids</taxon>
        <taxon>lamiids</taxon>
        <taxon>Solanales</taxon>
        <taxon>Solanaceae</taxon>
        <taxon>Nicotianoideae</taxon>
        <taxon>Nicotianeae</taxon>
        <taxon>Nicotiana</taxon>
    </lineage>
</organism>
<dbReference type="PaxDb" id="4097-A0A1S4AQF1"/>
<evidence type="ECO:0000313" key="6">
    <source>
        <dbReference type="RefSeq" id="XP_016478728.1"/>
    </source>
</evidence>
<evidence type="ECO:0000256" key="3">
    <source>
        <dbReference type="ARBA" id="ARBA00022475"/>
    </source>
</evidence>
<dbReference type="STRING" id="4097.A0A1S4AQF1"/>
<reference evidence="6" key="2">
    <citation type="submission" date="2025-08" db="UniProtKB">
        <authorList>
            <consortium name="RefSeq"/>
        </authorList>
    </citation>
    <scope>IDENTIFICATION</scope>
    <source>
        <tissue evidence="6">Leaf</tissue>
    </source>
</reference>
<feature type="transmembrane region" description="Helical" evidence="4">
    <location>
        <begin position="31"/>
        <end position="50"/>
    </location>
</feature>
<keyword evidence="4" id="KW-0812">Transmembrane</keyword>
<dbReference type="AlphaFoldDB" id="A0A1S4AQF1"/>
<dbReference type="InterPro" id="IPR044566">
    <property type="entry name" value="RMV1-like"/>
</dbReference>
<sequence>MVKVGEEDDYASVKNYSGLYGLSINFDRHDVLLQLGLLIYASIICWKPGANYKRLCKLFRDLFRVLAQRSLRGGTGAVPLHRKLRSDGYFYIAKIIGGVWLRLWVQGALAVSNMGMFLAEMSGDSFQLLGMAERGMLPDFFAKRLRYGAPLIGILFSASGVILLSWLSFQEIVAAANFQYCCGMIVEFIAFVKLRIKYPAASRPYRIPLGTVGSILMCVPPTLYILVVMALCTCKVMIVSFLAILVGFILQPCLVCCDKKKWLFLC</sequence>
<proteinExistence type="predicted"/>
<dbReference type="OMA" id="LMSSCAY"/>
<comment type="subcellular location">
    <subcellularLocation>
        <location evidence="1">Cell membrane</location>
        <topology evidence="1">Multi-pass membrane protein</topology>
    </subcellularLocation>
</comment>
<evidence type="ECO:0000256" key="2">
    <source>
        <dbReference type="ARBA" id="ARBA00022448"/>
    </source>
</evidence>
<keyword evidence="3" id="KW-1003">Cell membrane</keyword>
<keyword evidence="5" id="KW-1185">Reference proteome</keyword>
<feature type="transmembrane region" description="Helical" evidence="4">
    <location>
        <begin position="88"/>
        <end position="105"/>
    </location>
</feature>